<name>A0ABU7I466_9SPHI</name>
<reference evidence="1 2" key="1">
    <citation type="submission" date="2024-01" db="EMBL/GenBank/DDBJ databases">
        <title>Pedobacter sp. nov., isolated from fresh soil.</title>
        <authorList>
            <person name="Le N.T.T."/>
        </authorList>
    </citation>
    <scope>NUCLEOTIDE SEQUENCE [LARGE SCALE GENOMIC DNA]</scope>
    <source>
        <strain evidence="1 2">KR3-3</strain>
    </source>
</reference>
<evidence type="ECO:0000313" key="2">
    <source>
        <dbReference type="Proteomes" id="UP001336835"/>
    </source>
</evidence>
<organism evidence="1 2">
    <name type="scientific">Pedobacter albus</name>
    <dbReference type="NCBI Taxonomy" id="3113905"/>
    <lineage>
        <taxon>Bacteria</taxon>
        <taxon>Pseudomonadati</taxon>
        <taxon>Bacteroidota</taxon>
        <taxon>Sphingobacteriia</taxon>
        <taxon>Sphingobacteriales</taxon>
        <taxon>Sphingobacteriaceae</taxon>
        <taxon>Pedobacter</taxon>
    </lineage>
</organism>
<sequence length="54" mass="5944">MSSKVETIKETADEIATEIFKAVDEDAIFGHDSVREIILYAVAKGYEAGLNEKP</sequence>
<dbReference type="EMBL" id="JAZDQT010000001">
    <property type="protein sequence ID" value="MEE1944249.1"/>
    <property type="molecule type" value="Genomic_DNA"/>
</dbReference>
<dbReference type="RefSeq" id="WP_330106624.1">
    <property type="nucleotide sequence ID" value="NZ_JAZDQT010000001.1"/>
</dbReference>
<accession>A0ABU7I466</accession>
<proteinExistence type="predicted"/>
<protein>
    <submittedName>
        <fullName evidence="1">Uncharacterized protein</fullName>
    </submittedName>
</protein>
<keyword evidence="2" id="KW-1185">Reference proteome</keyword>
<evidence type="ECO:0000313" key="1">
    <source>
        <dbReference type="EMBL" id="MEE1944249.1"/>
    </source>
</evidence>
<dbReference type="Proteomes" id="UP001336835">
    <property type="component" value="Unassembled WGS sequence"/>
</dbReference>
<comment type="caution">
    <text evidence="1">The sequence shown here is derived from an EMBL/GenBank/DDBJ whole genome shotgun (WGS) entry which is preliminary data.</text>
</comment>
<gene>
    <name evidence="1" type="ORF">VRU48_03960</name>
</gene>